<proteinExistence type="predicted"/>
<feature type="domain" description="Toprim" evidence="1">
    <location>
        <begin position="2"/>
        <end position="82"/>
    </location>
</feature>
<evidence type="ECO:0000313" key="2">
    <source>
        <dbReference type="EMBL" id="KKK71297.1"/>
    </source>
</evidence>
<dbReference type="PROSITE" id="PS50880">
    <property type="entry name" value="TOPRIM"/>
    <property type="match status" value="1"/>
</dbReference>
<dbReference type="GO" id="GO:0006265">
    <property type="term" value="P:DNA topological change"/>
    <property type="evidence" value="ECO:0007669"/>
    <property type="project" value="InterPro"/>
</dbReference>
<dbReference type="AlphaFoldDB" id="A0A0F8XQG4"/>
<dbReference type="GO" id="GO:0003677">
    <property type="term" value="F:DNA binding"/>
    <property type="evidence" value="ECO:0007669"/>
    <property type="project" value="InterPro"/>
</dbReference>
<comment type="caution">
    <text evidence="2">The sequence shown here is derived from an EMBL/GenBank/DDBJ whole genome shotgun (WGS) entry which is preliminary data.</text>
</comment>
<dbReference type="EMBL" id="LAZR01057803">
    <property type="protein sequence ID" value="KKK71297.1"/>
    <property type="molecule type" value="Genomic_DNA"/>
</dbReference>
<dbReference type="PANTHER" id="PTHR42785:SF1">
    <property type="entry name" value="DNA TOPOISOMERASE"/>
    <property type="match status" value="1"/>
</dbReference>
<dbReference type="PANTHER" id="PTHR42785">
    <property type="entry name" value="DNA TOPOISOMERASE, TYPE IA, CORE"/>
    <property type="match status" value="1"/>
</dbReference>
<protein>
    <recommendedName>
        <fullName evidence="1">Toprim domain-containing protein</fullName>
    </recommendedName>
</protein>
<feature type="non-terminal residue" evidence="2">
    <location>
        <position position="82"/>
    </location>
</feature>
<dbReference type="InterPro" id="IPR006171">
    <property type="entry name" value="TOPRIM_dom"/>
</dbReference>
<name>A0A0F8XQG4_9ZZZZ</name>
<gene>
    <name evidence="2" type="ORF">LCGC14_2915300</name>
</gene>
<evidence type="ECO:0000259" key="1">
    <source>
        <dbReference type="PROSITE" id="PS50880"/>
    </source>
</evidence>
<dbReference type="GO" id="GO:0003917">
    <property type="term" value="F:DNA topoisomerase type I (single strand cut, ATP-independent) activity"/>
    <property type="evidence" value="ECO:0007669"/>
    <property type="project" value="InterPro"/>
</dbReference>
<organism evidence="2">
    <name type="scientific">marine sediment metagenome</name>
    <dbReference type="NCBI Taxonomy" id="412755"/>
    <lineage>
        <taxon>unclassified sequences</taxon>
        <taxon>metagenomes</taxon>
        <taxon>ecological metagenomes</taxon>
    </lineage>
</organism>
<dbReference type="InterPro" id="IPR000380">
    <property type="entry name" value="Topo_IA"/>
</dbReference>
<accession>A0A0F8XQG4</accession>
<sequence>MSSLVIVESPAKARTINKILGEGYTVKASVGHVKDLPQKKLGVDVNNGFKSEYGIIPGKEKVIKELKAAAKKADKIYLAPDP</sequence>
<dbReference type="SMART" id="SM00493">
    <property type="entry name" value="TOPRIM"/>
    <property type="match status" value="1"/>
</dbReference>
<reference evidence="2" key="1">
    <citation type="journal article" date="2015" name="Nature">
        <title>Complex archaea that bridge the gap between prokaryotes and eukaryotes.</title>
        <authorList>
            <person name="Spang A."/>
            <person name="Saw J.H."/>
            <person name="Jorgensen S.L."/>
            <person name="Zaremba-Niedzwiedzka K."/>
            <person name="Martijn J."/>
            <person name="Lind A.E."/>
            <person name="van Eijk R."/>
            <person name="Schleper C."/>
            <person name="Guy L."/>
            <person name="Ettema T.J."/>
        </authorList>
    </citation>
    <scope>NUCLEOTIDE SEQUENCE</scope>
</reference>
<dbReference type="InterPro" id="IPR023405">
    <property type="entry name" value="Topo_IA_core_domain"/>
</dbReference>
<dbReference type="Gene3D" id="3.40.50.140">
    <property type="match status" value="1"/>
</dbReference>
<dbReference type="SUPFAM" id="SSF56712">
    <property type="entry name" value="Prokaryotic type I DNA topoisomerase"/>
    <property type="match status" value="1"/>
</dbReference>
<dbReference type="Pfam" id="PF01751">
    <property type="entry name" value="Toprim"/>
    <property type="match status" value="1"/>
</dbReference>